<feature type="domain" description="OmpA-like" evidence="3">
    <location>
        <begin position="482"/>
        <end position="601"/>
    </location>
</feature>
<dbReference type="EMBL" id="CAJNAS010000016">
    <property type="protein sequence ID" value="CAE6935714.1"/>
    <property type="molecule type" value="Genomic_DNA"/>
</dbReference>
<evidence type="ECO:0000256" key="2">
    <source>
        <dbReference type="SAM" id="Phobius"/>
    </source>
</evidence>
<organism evidence="4 5">
    <name type="scientific">Paraburkholderia domus</name>
    <dbReference type="NCBI Taxonomy" id="2793075"/>
    <lineage>
        <taxon>Bacteria</taxon>
        <taxon>Pseudomonadati</taxon>
        <taxon>Pseudomonadota</taxon>
        <taxon>Betaproteobacteria</taxon>
        <taxon>Burkholderiales</taxon>
        <taxon>Burkholderiaceae</taxon>
        <taxon>Paraburkholderia</taxon>
    </lineage>
</organism>
<dbReference type="CDD" id="cd07185">
    <property type="entry name" value="OmpA_C-like"/>
    <property type="match status" value="1"/>
</dbReference>
<dbReference type="SUPFAM" id="SSF103088">
    <property type="entry name" value="OmpA-like"/>
    <property type="match status" value="1"/>
</dbReference>
<dbReference type="PANTHER" id="PTHR30329">
    <property type="entry name" value="STATOR ELEMENT OF FLAGELLAR MOTOR COMPLEX"/>
    <property type="match status" value="1"/>
</dbReference>
<dbReference type="PRINTS" id="PR01023">
    <property type="entry name" value="NAFLGMOTY"/>
</dbReference>
<evidence type="ECO:0000313" key="4">
    <source>
        <dbReference type="EMBL" id="CAE6935714.1"/>
    </source>
</evidence>
<feature type="transmembrane region" description="Helical" evidence="2">
    <location>
        <begin position="233"/>
        <end position="252"/>
    </location>
</feature>
<keyword evidence="2" id="KW-0812">Transmembrane</keyword>
<dbReference type="InterPro" id="IPR050330">
    <property type="entry name" value="Bact_OuterMem_StrucFunc"/>
</dbReference>
<keyword evidence="5" id="KW-1185">Reference proteome</keyword>
<dbReference type="AlphaFoldDB" id="A0A9N8R1B0"/>
<dbReference type="Proteomes" id="UP000675121">
    <property type="component" value="Unassembled WGS sequence"/>
</dbReference>
<gene>
    <name evidence="4" type="primary">ompA_7</name>
    <name evidence="4" type="ORF">R70211_05378</name>
</gene>
<evidence type="ECO:0000313" key="5">
    <source>
        <dbReference type="Proteomes" id="UP000675121"/>
    </source>
</evidence>
<dbReference type="RefSeq" id="WP_201139426.1">
    <property type="nucleotide sequence ID" value="NZ_CAJNAS010000016.1"/>
</dbReference>
<dbReference type="InterPro" id="IPR006665">
    <property type="entry name" value="OmpA-like"/>
</dbReference>
<dbReference type="Gene3D" id="3.30.1330.60">
    <property type="entry name" value="OmpA-like domain"/>
    <property type="match status" value="1"/>
</dbReference>
<dbReference type="Pfam" id="PF00691">
    <property type="entry name" value="OmpA"/>
    <property type="match status" value="1"/>
</dbReference>
<dbReference type="PANTHER" id="PTHR30329:SF21">
    <property type="entry name" value="LIPOPROTEIN YIAD-RELATED"/>
    <property type="match status" value="1"/>
</dbReference>
<dbReference type="GO" id="GO:0016020">
    <property type="term" value="C:membrane"/>
    <property type="evidence" value="ECO:0007669"/>
    <property type="project" value="UniProtKB-UniRule"/>
</dbReference>
<evidence type="ECO:0000259" key="3">
    <source>
        <dbReference type="PROSITE" id="PS51123"/>
    </source>
</evidence>
<dbReference type="Gene3D" id="3.40.1520.20">
    <property type="match status" value="1"/>
</dbReference>
<proteinExistence type="predicted"/>
<evidence type="ECO:0000256" key="1">
    <source>
        <dbReference type="PROSITE-ProRule" id="PRU00473"/>
    </source>
</evidence>
<accession>A0A9N8R1B0</accession>
<dbReference type="InterPro" id="IPR036737">
    <property type="entry name" value="OmpA-like_sf"/>
</dbReference>
<reference evidence="4" key="1">
    <citation type="submission" date="2021-02" db="EMBL/GenBank/DDBJ databases">
        <authorList>
            <person name="Vanwijnsberghe S."/>
        </authorList>
    </citation>
    <scope>NUCLEOTIDE SEQUENCE</scope>
    <source>
        <strain evidence="4">R-70211</strain>
    </source>
</reference>
<dbReference type="PROSITE" id="PS51123">
    <property type="entry name" value="OMPA_2"/>
    <property type="match status" value="1"/>
</dbReference>
<keyword evidence="1 2" id="KW-0472">Membrane</keyword>
<protein>
    <submittedName>
        <fullName evidence="4">Outer membrane protein A</fullName>
    </submittedName>
</protein>
<keyword evidence="2" id="KW-1133">Transmembrane helix</keyword>
<name>A0A9N8R1B0_9BURK</name>
<sequence length="601" mass="62096">MKSIDLAQTLKSTFPRSLLEQLSGQFGLSPEVLEQIIIHAGPALIASLMAVGASSHGASALFETIMLPQTNARIAQQLPDLVATTAGLKKLESAGHALAARATALGSTTLSDLVAAHTGVPAQAVCAFSGVIAAALFGAIKHHILLDQGTADELPALLADQWSTVAPHMTDALATSVGVESAAVFRDSIPGRLRLLAGTLKGQAAARAEIPDEIHTPVKVANPPTRKVWRLRGWVWVLFAILALVLAALFTYNSLHPVADRSERASIEPTVAAGSMQPGSAAQTTVPGTVSSQAPAASAAVPVASPATATSAPGESANAPAPHAASSAVSASQPAVASALRNAQLVLGAGKAGGQALTATVGNEAEKTQIIDALNQRFGAGHFLADVTVDQGTARADWLDHISALLPLMSLPHADVTIDGRTIELGGAAAEDRLGWLQRLQGQFGPEYRIKAFHSDQALAEATAAFRNAMAARTQGSSCAAADVSKILSLQVVDFERSSGHVPSSAVENLDKSAQLIRACQNSGKTAKLAIQAFSDNVGDPQANLELSKKRAEAVRDFLVHDGIPADLLTAQGYGVAQPVASNLTAHGRFANRRIEFLAAQ</sequence>
<comment type="caution">
    <text evidence="4">The sequence shown here is derived from an EMBL/GenBank/DDBJ whole genome shotgun (WGS) entry which is preliminary data.</text>
</comment>